<dbReference type="STRING" id="195883.A0A482XRT0"/>
<dbReference type="Proteomes" id="UP000291343">
    <property type="component" value="Unassembled WGS sequence"/>
</dbReference>
<comment type="caution">
    <text evidence="8">The sequence shown here is derived from an EMBL/GenBank/DDBJ whole genome shotgun (WGS) entry which is preliminary data.</text>
</comment>
<dbReference type="GO" id="GO:0004386">
    <property type="term" value="F:helicase activity"/>
    <property type="evidence" value="ECO:0007669"/>
    <property type="project" value="UniProtKB-KW"/>
</dbReference>
<keyword evidence="2" id="KW-0378">Hydrolase</keyword>
<evidence type="ECO:0000256" key="3">
    <source>
        <dbReference type="ARBA" id="ARBA00022806"/>
    </source>
</evidence>
<keyword evidence="1" id="KW-0547">Nucleotide-binding</keyword>
<dbReference type="InterPro" id="IPR027417">
    <property type="entry name" value="P-loop_NTPase"/>
</dbReference>
<dbReference type="Pfam" id="PF00271">
    <property type="entry name" value="Helicase_C"/>
    <property type="match status" value="1"/>
</dbReference>
<dbReference type="Pfam" id="PF23002">
    <property type="entry name" value="PIN-like_DDX60"/>
    <property type="match status" value="1"/>
</dbReference>
<dbReference type="EMBL" id="QKKF02002619">
    <property type="protein sequence ID" value="RZF48267.1"/>
    <property type="molecule type" value="Genomic_DNA"/>
</dbReference>
<gene>
    <name evidence="8" type="ORF">LSTR_LSTR006234</name>
</gene>
<dbReference type="GO" id="GO:0005737">
    <property type="term" value="C:cytoplasm"/>
    <property type="evidence" value="ECO:0007669"/>
    <property type="project" value="TreeGrafter"/>
</dbReference>
<dbReference type="GO" id="GO:0003676">
    <property type="term" value="F:nucleic acid binding"/>
    <property type="evidence" value="ECO:0007669"/>
    <property type="project" value="InterPro"/>
</dbReference>
<protein>
    <recommendedName>
        <fullName evidence="10">ATP-dependent RNA helicase DDX60</fullName>
    </recommendedName>
</protein>
<organism evidence="8 9">
    <name type="scientific">Laodelphax striatellus</name>
    <name type="common">Small brown planthopper</name>
    <name type="synonym">Delphax striatella</name>
    <dbReference type="NCBI Taxonomy" id="195883"/>
    <lineage>
        <taxon>Eukaryota</taxon>
        <taxon>Metazoa</taxon>
        <taxon>Ecdysozoa</taxon>
        <taxon>Arthropoda</taxon>
        <taxon>Hexapoda</taxon>
        <taxon>Insecta</taxon>
        <taxon>Pterygota</taxon>
        <taxon>Neoptera</taxon>
        <taxon>Paraneoptera</taxon>
        <taxon>Hemiptera</taxon>
        <taxon>Auchenorrhyncha</taxon>
        <taxon>Fulgoroidea</taxon>
        <taxon>Delphacidae</taxon>
        <taxon>Criomorphinae</taxon>
        <taxon>Laodelphax</taxon>
    </lineage>
</organism>
<keyword evidence="4" id="KW-0067">ATP-binding</keyword>
<reference evidence="8 9" key="1">
    <citation type="journal article" date="2017" name="Gigascience">
        <title>Genome sequence of the small brown planthopper, Laodelphax striatellus.</title>
        <authorList>
            <person name="Zhu J."/>
            <person name="Jiang F."/>
            <person name="Wang X."/>
            <person name="Yang P."/>
            <person name="Bao Y."/>
            <person name="Zhao W."/>
            <person name="Wang W."/>
            <person name="Lu H."/>
            <person name="Wang Q."/>
            <person name="Cui N."/>
            <person name="Li J."/>
            <person name="Chen X."/>
            <person name="Luo L."/>
            <person name="Yu J."/>
            <person name="Kang L."/>
            <person name="Cui F."/>
        </authorList>
    </citation>
    <scope>NUCLEOTIDE SEQUENCE [LARGE SCALE GENOMIC DNA]</scope>
    <source>
        <strain evidence="8">Lst14</strain>
    </source>
</reference>
<dbReference type="Pfam" id="PF00270">
    <property type="entry name" value="DEAD"/>
    <property type="match status" value="1"/>
</dbReference>
<keyword evidence="9" id="KW-1185">Reference proteome</keyword>
<dbReference type="InterPro" id="IPR014001">
    <property type="entry name" value="Helicase_ATP-bd"/>
</dbReference>
<dbReference type="PANTHER" id="PTHR44533">
    <property type="entry name" value="DEAD/H RNA HELICASE, PUTATIVE-RELATED"/>
    <property type="match status" value="1"/>
</dbReference>
<evidence type="ECO:0000259" key="7">
    <source>
        <dbReference type="PROSITE" id="PS51194"/>
    </source>
</evidence>
<dbReference type="InterPro" id="IPR052431">
    <property type="entry name" value="SKI2_subfamily_helicases"/>
</dbReference>
<feature type="domain" description="Helicase C-terminal" evidence="7">
    <location>
        <begin position="1230"/>
        <end position="1384"/>
    </location>
</feature>
<dbReference type="InterPro" id="IPR059032">
    <property type="entry name" value="WHD_DDX60"/>
</dbReference>
<dbReference type="InterPro" id="IPR001650">
    <property type="entry name" value="Helicase_C-like"/>
</dbReference>
<dbReference type="PROSITE" id="PS51194">
    <property type="entry name" value="HELICASE_CTER"/>
    <property type="match status" value="1"/>
</dbReference>
<dbReference type="SMART" id="SM00490">
    <property type="entry name" value="HELICc"/>
    <property type="match status" value="1"/>
</dbReference>
<dbReference type="InterPro" id="IPR011545">
    <property type="entry name" value="DEAD/DEAH_box_helicase_dom"/>
</dbReference>
<dbReference type="FunFam" id="3.40.50.300:FF:001039">
    <property type="entry name" value="ATP-dependent RNA helicase DDX60"/>
    <property type="match status" value="1"/>
</dbReference>
<feature type="compositionally biased region" description="Acidic residues" evidence="5">
    <location>
        <begin position="14"/>
        <end position="26"/>
    </location>
</feature>
<evidence type="ECO:0000259" key="6">
    <source>
        <dbReference type="PROSITE" id="PS51192"/>
    </source>
</evidence>
<dbReference type="SMART" id="SM00487">
    <property type="entry name" value="DEXDc"/>
    <property type="match status" value="1"/>
</dbReference>
<evidence type="ECO:0000313" key="9">
    <source>
        <dbReference type="Proteomes" id="UP000291343"/>
    </source>
</evidence>
<dbReference type="OrthoDB" id="8175159at2759"/>
<evidence type="ECO:0000256" key="2">
    <source>
        <dbReference type="ARBA" id="ARBA00022801"/>
    </source>
</evidence>
<sequence>MMDPVVANNRKDEDSSDSDSSEDFEGEQLARVPDLQNKVTPSEQYKAVMLEEEKDIDQAVENLPDVGAEIEELTSGINVLRDVYFGKSSYQDITPLFIDGAPFLIDASSLTASAVKESNYNGSHGGQSLHFIYICEKIIQLLSRKGGTCEVIFFKEKSKVWQDAPQLSLAENILLHHLKNNTEILTQQIDSIADPKFYQYIMEVQPNFIVLDFTFLDCLENEFDSRENLHLYNSLFSVYGLMSLSLGLYCIDINSLHLGSNSFMSFVKASDSKIAYYRDVLQKYCASISSKFSNAINGKEASESNIDKLKTKDVRRSIMVCVAKSFMNDNQFSNKSKEELARAVLVYAAVLEVLPIEARCFNHQIESADDFKKKVVDKIVRSIDIHLKSNRFEGFDYSSVADLWHGNLFVEVISSIVSMKECKNLGSSIDKVFEEYVLEFNQMTGSKLQKFPISLNESAKYIVLEKKIVTSNENLLFSKVNGDLPVINNDIFNSFCKDLSTANDVAEDSNNCNEAVLTNLRWQNTARLTGLIDRIKNDDMEAAVRASCRKYADPLRMKRMIRKKLDRQKANYAHYMDMYGSNLEGKTLERRAIVCENPTKKTQKNQKTQKKDKISKTAAKMIEDNNLKKEKKLQEEENSIYVNFKKQYKMNSNSGKSYHVNLALINHVITNMKTDLYYGKMMIYKVEVLFYLWEEECKGCKDKEKRDLSNLKELFLAIRDLMSCAQKETSLLGERERAKMGKKVCQLGFKELAQKCSLPVVEDCQGSVDVSVAESCVRFQMTHLGPELLRKIDGEIDLRVEGFIPDQWQRDMFDAIDKRQSALIVAPTSSGKTYASYYCMEKVLRESNDGKVVYVAPTKALVNQVAATVYSRFKGKAGIVYGVLTKDYRTNAFECQILVTVPECLEALFMSPEFHDWTKQLRYAIFDEVHCLTNFENGVTWERCLMMTPCPFLALSATIQNPESFHSWMQKFERYKKELDPNVGSRVVLIVHSERHNDLVKHVYETNKGLRHIHPVSHLTNRVMDAHQGIPKHIYLAPGEMIELYDVLVQVAGKDNPELKDLEPEKYFAQFESGFLFRNDAKKYEAKLRQVLEDWFINKRQLFDETVMRFRAQISDYESSNKRLAQFIASITSFVELLKNRCMLPAIVFSYDREKCEILGQYITDVYKEEEEKNAPKIKKKAIAAVDDDDDFDDRDERPLRKNKVKATSGKKEEHRRKQGEVEMNPVGLTECDIQYSVRNVVSLSMKDLQFIEARLWRKGLRKKSPAIEMFRRGVGVHHSGVPTIIRNTVEMLFRMKFLNVVFATGTLALGVHMPCKTVVILGDSPLLNTLEFHQISGRAGRRGFDKTGDVIFFGLDSKKVQSLQTSKLPKINGNYPLTVATVLRFFCLYNKIKTENEKDVEKEKRLVLNRILTVLNESLLYQAYPDLRTQMKYYFGFSCHLLVSLGLLHAESGRIHLLTNLVNLLHHHEQGILAFVYLLKIGFFHSLCKLDENHGVSETSCDTIVLIMCYLFTNIPFSNHQIAVDENEKSVDIKLPSLPSNAVKVLQSYNNIVKRSFTKYYKNVAKFNVEKFGKDEKLPISRKAFKGRCSAGDLEKDGANLESMIAKNFASNTVCSVFAGLSGQTDDNLFIENVIIGNVREEVFSNYKCIPLVELDVPLNAFAYNFYKHGIIRPIIRDHHLKPGQDYTCLLDFFSVLKHIKLSLDELQWVSEDGRDVLFGIRKTFSHIAETFRESYNRAYHEGERERD</sequence>
<evidence type="ECO:0000313" key="8">
    <source>
        <dbReference type="EMBL" id="RZF48267.1"/>
    </source>
</evidence>
<dbReference type="InParanoid" id="A0A482XRT0"/>
<dbReference type="InterPro" id="IPR055124">
    <property type="entry name" value="PIN-like_DDX60"/>
</dbReference>
<name>A0A482XRT0_LAOST</name>
<evidence type="ECO:0000256" key="4">
    <source>
        <dbReference type="ARBA" id="ARBA00022840"/>
    </source>
</evidence>
<keyword evidence="3" id="KW-0347">Helicase</keyword>
<dbReference type="GO" id="GO:0005524">
    <property type="term" value="F:ATP binding"/>
    <property type="evidence" value="ECO:0007669"/>
    <property type="project" value="UniProtKB-KW"/>
</dbReference>
<evidence type="ECO:0000256" key="5">
    <source>
        <dbReference type="SAM" id="MobiDB-lite"/>
    </source>
</evidence>
<evidence type="ECO:0008006" key="10">
    <source>
        <dbReference type="Google" id="ProtNLM"/>
    </source>
</evidence>
<evidence type="ECO:0000256" key="1">
    <source>
        <dbReference type="ARBA" id="ARBA00022741"/>
    </source>
</evidence>
<dbReference type="PROSITE" id="PS51192">
    <property type="entry name" value="HELICASE_ATP_BIND_1"/>
    <property type="match status" value="1"/>
</dbReference>
<feature type="domain" description="Helicase ATP-binding" evidence="6">
    <location>
        <begin position="813"/>
        <end position="977"/>
    </location>
</feature>
<dbReference type="Pfam" id="PF26076">
    <property type="entry name" value="WHD_DDX60"/>
    <property type="match status" value="1"/>
</dbReference>
<proteinExistence type="predicted"/>
<dbReference type="GO" id="GO:0016787">
    <property type="term" value="F:hydrolase activity"/>
    <property type="evidence" value="ECO:0007669"/>
    <property type="project" value="UniProtKB-KW"/>
</dbReference>
<dbReference type="Gene3D" id="3.40.50.300">
    <property type="entry name" value="P-loop containing nucleotide triphosphate hydrolases"/>
    <property type="match status" value="2"/>
</dbReference>
<dbReference type="PANTHER" id="PTHR44533:SF4">
    <property type="entry name" value="DEAD_H RNA HELICASE, PUTATIVE-RELATED"/>
    <property type="match status" value="1"/>
</dbReference>
<accession>A0A482XRT0</accession>
<feature type="region of interest" description="Disordered" evidence="5">
    <location>
        <begin position="1189"/>
        <end position="1220"/>
    </location>
</feature>
<feature type="region of interest" description="Disordered" evidence="5">
    <location>
        <begin position="1"/>
        <end position="40"/>
    </location>
</feature>
<dbReference type="SUPFAM" id="SSF52540">
    <property type="entry name" value="P-loop containing nucleoside triphosphate hydrolases"/>
    <property type="match status" value="1"/>
</dbReference>